<evidence type="ECO:0000313" key="3">
    <source>
        <dbReference type="Proteomes" id="UP000000383"/>
    </source>
</evidence>
<dbReference type="eggNOG" id="COG3754">
    <property type="taxonomic scope" value="Bacteria"/>
</dbReference>
<feature type="domain" description="Polysaccharide pyruvyl transferase" evidence="1">
    <location>
        <begin position="14"/>
        <end position="313"/>
    </location>
</feature>
<evidence type="ECO:0000313" key="2">
    <source>
        <dbReference type="EMBL" id="ADI29632.1"/>
    </source>
</evidence>
<organism evidence="2 3">
    <name type="scientific">Methylotenera versatilis (strain 301)</name>
    <dbReference type="NCBI Taxonomy" id="666681"/>
    <lineage>
        <taxon>Bacteria</taxon>
        <taxon>Pseudomonadati</taxon>
        <taxon>Pseudomonadota</taxon>
        <taxon>Betaproteobacteria</taxon>
        <taxon>Nitrosomonadales</taxon>
        <taxon>Methylophilaceae</taxon>
        <taxon>Methylotenera</taxon>
    </lineage>
</organism>
<dbReference type="Pfam" id="PF05045">
    <property type="entry name" value="RgpF"/>
    <property type="match status" value="1"/>
</dbReference>
<protein>
    <submittedName>
        <fullName evidence="2">Rhamnan synthesis F</fullName>
    </submittedName>
</protein>
<dbReference type="eggNOG" id="COG2327">
    <property type="taxonomic scope" value="Bacteria"/>
</dbReference>
<dbReference type="STRING" id="666681.M301_1248"/>
<dbReference type="HOGENOM" id="CLU_358182_0_0_4"/>
<gene>
    <name evidence="2" type="ordered locus">M301_1248</name>
</gene>
<sequence length="782" mass="89612">MIRIAQIGTFDLDNLGDLLFPYVFNLIVYDIAKKLSIEIDIKCFSPVGSSESLFYTDQIESYPLNKFMVIDQESPFDLIFIGGGDIVRDDDTSLYPIYNKRELDLTFSNLFSLSEDIKRRIVLLSPGVPFDIQPDFQVFLKNTFLRVIQASSRDKQSLEKIKSILPKDAYTEVIPDLVFSLPNYFNYKQAQVVSQKLLLQFEIQGGNYICFQSHANYCPDPVETAQYLLDLEKATNLRVVLLEIGKCLGDDNLLEKLHAIGGFVYIKNRLSHSSISLIDKVAIIGGAKAFIGSSLHGNILAISYGIPQFCIASELLKIEVLREAKSNSNCYKNLSALIENRQDVLDLIKNHDYETNLIQTTNFHFKIKSFISKAIASCFESKFRDLSSFSPEIDHLFKLSHKRYLKDIWQLSEETTYLRNRVANLNTSLNERNAQIETIYSSTSWRLITVLRKLIAKAPRLSLVIRKLIQLTYRLLRKLSLIDDYTFARKIEYAMLVPFSYQVESPQNNPSLAVICHLFYHQMCEDYKVYLSNIPFNFDIYITTDTEDKKAYIEKSFSGWQRGKVEVRLAVNQGRDIAPKLIACRDIYSAYEYILHIHSKNSPYSSIHTGWRDYILDTLLGSQKTVSSIFEAFQLNSNLGIIAPQHFKALKLDIGWDRNFKIAKKLAGRMGFDISRKAPIDFPSGSMFWARSAALLPLLNCSLSLQDFPREDGQKDGTTAHSIERLYFFICEKAGFSWIKVAPNILTEDDFGSVIKIDSQIKFNNFFDEFNIKLLNKTSHLL</sequence>
<dbReference type="OrthoDB" id="9816564at2"/>
<keyword evidence="3" id="KW-1185">Reference proteome</keyword>
<evidence type="ECO:0000259" key="1">
    <source>
        <dbReference type="Pfam" id="PF04230"/>
    </source>
</evidence>
<dbReference type="Proteomes" id="UP000000383">
    <property type="component" value="Chromosome"/>
</dbReference>
<proteinExistence type="predicted"/>
<accession>D7DHU7</accession>
<name>D7DHU7_METV0</name>
<dbReference type="RefSeq" id="WP_013147947.1">
    <property type="nucleotide sequence ID" value="NC_014207.1"/>
</dbReference>
<dbReference type="EMBL" id="CP002056">
    <property type="protein sequence ID" value="ADI29632.1"/>
    <property type="molecule type" value="Genomic_DNA"/>
</dbReference>
<dbReference type="AlphaFoldDB" id="D7DHU7"/>
<reference evidence="3" key="1">
    <citation type="submission" date="2010-05" db="EMBL/GenBank/DDBJ databases">
        <title>Complete sequence of Methylotenera sp. 301.</title>
        <authorList>
            <person name="Lucas S."/>
            <person name="Copeland A."/>
            <person name="Lapidus A."/>
            <person name="Cheng J.-F."/>
            <person name="Bruce D."/>
            <person name="Goodwin L."/>
            <person name="Pitluck S."/>
            <person name="Clum A."/>
            <person name="Land M."/>
            <person name="Hauser L."/>
            <person name="Kyrpides N."/>
            <person name="Ivanova N."/>
            <person name="Chistoservova L."/>
            <person name="Kalyuzhnaya M."/>
            <person name="Woyke T."/>
        </authorList>
    </citation>
    <scope>NUCLEOTIDE SEQUENCE [LARGE SCALE GENOMIC DNA]</scope>
    <source>
        <strain evidence="3">301</strain>
    </source>
</reference>
<dbReference type="Pfam" id="PF04230">
    <property type="entry name" value="PS_pyruv_trans"/>
    <property type="match status" value="1"/>
</dbReference>
<dbReference type="InterPro" id="IPR007345">
    <property type="entry name" value="Polysacch_pyruvyl_Trfase"/>
</dbReference>
<dbReference type="KEGG" id="meh:M301_1248"/>
<dbReference type="InterPro" id="IPR007739">
    <property type="entry name" value="RgpF"/>
</dbReference>
<reference evidence="2 3" key="2">
    <citation type="journal article" date="2011" name="J. Bacteriol.">
        <title>Genomes of three methylotrophs from a single niche uncover genetic and metabolic divergence of Methylophilaceae.</title>
        <authorList>
            <person name="Lapidus A."/>
            <person name="Clum A."/>
            <person name="Labutti K."/>
            <person name="Kaluzhnaya M.G."/>
            <person name="Lim S."/>
            <person name="Beck D.A."/>
            <person name="Glavina Del Rio T."/>
            <person name="Nolan M."/>
            <person name="Mavromatis K."/>
            <person name="Huntemann M."/>
            <person name="Lucas S."/>
            <person name="Lidstrom M.E."/>
            <person name="Ivanova N."/>
            <person name="Chistoserdova L."/>
        </authorList>
    </citation>
    <scope>NUCLEOTIDE SEQUENCE [LARGE SCALE GENOMIC DNA]</scope>
    <source>
        <strain evidence="2 3">301</strain>
    </source>
</reference>